<evidence type="ECO:0000313" key="2">
    <source>
        <dbReference type="EMBL" id="NVP30286.1"/>
    </source>
</evidence>
<dbReference type="GeneID" id="78485955"/>
<evidence type="ECO:0000313" key="1">
    <source>
        <dbReference type="EMBL" id="NNG55362.1"/>
    </source>
</evidence>
<comment type="caution">
    <text evidence="2">The sequence shown here is derived from an EMBL/GenBank/DDBJ whole genome shotgun (WGS) entry which is preliminary data.</text>
</comment>
<name>A0A7Y7UR49_9SPHN</name>
<keyword evidence="4" id="KW-1185">Reference proteome</keyword>
<dbReference type="AlphaFoldDB" id="A0A7Y7UR49"/>
<proteinExistence type="predicted"/>
<dbReference type="EMBL" id="JABYQV010000003">
    <property type="protein sequence ID" value="NVP30286.1"/>
    <property type="molecule type" value="Genomic_DNA"/>
</dbReference>
<evidence type="ECO:0000313" key="4">
    <source>
        <dbReference type="Proteomes" id="UP000557656"/>
    </source>
</evidence>
<protein>
    <submittedName>
        <fullName evidence="2">Uncharacterized protein</fullName>
    </submittedName>
</protein>
<dbReference type="Proteomes" id="UP000531581">
    <property type="component" value="Unassembled WGS sequence"/>
</dbReference>
<dbReference type="Proteomes" id="UP000557656">
    <property type="component" value="Unassembled WGS sequence"/>
</dbReference>
<gene>
    <name evidence="1" type="ORF">HKX05_18620</name>
    <name evidence="2" type="ORF">HLV41_04455</name>
</gene>
<sequence length="125" mass="13172">MTAHARIPCASPVTIDRSYPVWRRHRPADRGQRLACALTSDAGRAGCAVTLAVASVEPWSSATFSGSVITLILTAPPTSALSAWLAALPERDVPLGRDIVADLAVEPLDSGWRLRALLCLDAANG</sequence>
<dbReference type="EMBL" id="JABEOV010000027">
    <property type="protein sequence ID" value="NNG55362.1"/>
    <property type="molecule type" value="Genomic_DNA"/>
</dbReference>
<evidence type="ECO:0000313" key="3">
    <source>
        <dbReference type="Proteomes" id="UP000531581"/>
    </source>
</evidence>
<dbReference type="RefSeq" id="WP_061779837.1">
    <property type="nucleotide sequence ID" value="NZ_JABEOV010000027.1"/>
</dbReference>
<organism evidence="2 3">
    <name type="scientific">Sphingomonas sanguinis</name>
    <dbReference type="NCBI Taxonomy" id="33051"/>
    <lineage>
        <taxon>Bacteria</taxon>
        <taxon>Pseudomonadati</taxon>
        <taxon>Pseudomonadota</taxon>
        <taxon>Alphaproteobacteria</taxon>
        <taxon>Sphingomonadales</taxon>
        <taxon>Sphingomonadaceae</taxon>
        <taxon>Sphingomonas</taxon>
    </lineage>
</organism>
<reference evidence="3 4" key="1">
    <citation type="submission" date="2020-05" db="EMBL/GenBank/DDBJ databases">
        <title>Draft Genome Sequences of Sphingomonas sp. Isolated from the International Space Station.</title>
        <authorList>
            <person name="Bijlani S."/>
            <person name="Singh N.K."/>
            <person name="Mason C.E."/>
            <person name="Wang C.C."/>
            <person name="Venkateswaran K."/>
        </authorList>
    </citation>
    <scope>NUCLEOTIDE SEQUENCE [LARGE SCALE GENOMIC DNA]</scope>
    <source>
        <strain evidence="1 4">IIF7SW-B5</strain>
        <strain evidence="2">ISS-IIF7SWP</strain>
    </source>
</reference>
<accession>A0A7Y7UR49</accession>